<keyword evidence="1" id="KW-0732">Signal</keyword>
<dbReference type="InterPro" id="IPR032710">
    <property type="entry name" value="NTF2-like_dom_sf"/>
</dbReference>
<dbReference type="Proteomes" id="UP000753802">
    <property type="component" value="Unassembled WGS sequence"/>
</dbReference>
<dbReference type="InterPro" id="IPR027843">
    <property type="entry name" value="DUF4440"/>
</dbReference>
<organism evidence="3 4">
    <name type="scientific">Sediminibacterium roseum</name>
    <dbReference type="NCBI Taxonomy" id="1978412"/>
    <lineage>
        <taxon>Bacteria</taxon>
        <taxon>Pseudomonadati</taxon>
        <taxon>Bacteroidota</taxon>
        <taxon>Chitinophagia</taxon>
        <taxon>Chitinophagales</taxon>
        <taxon>Chitinophagaceae</taxon>
        <taxon>Sediminibacterium</taxon>
    </lineage>
</organism>
<feature type="domain" description="DUF4440" evidence="2">
    <location>
        <begin position="28"/>
        <end position="133"/>
    </location>
</feature>
<keyword evidence="4" id="KW-1185">Reference proteome</keyword>
<evidence type="ECO:0000313" key="4">
    <source>
        <dbReference type="Proteomes" id="UP000753802"/>
    </source>
</evidence>
<evidence type="ECO:0000313" key="3">
    <source>
        <dbReference type="EMBL" id="NCI51629.1"/>
    </source>
</evidence>
<proteinExistence type="predicted"/>
<dbReference type="RefSeq" id="WP_161819906.1">
    <property type="nucleotide sequence ID" value="NZ_JAACJS010000015.1"/>
</dbReference>
<protein>
    <submittedName>
        <fullName evidence="3">Nuclear transport factor 2 family protein</fullName>
    </submittedName>
</protein>
<name>A0ABW9ZWV1_9BACT</name>
<sequence length="142" mass="15084">MKYLCILAIATLCSFASQAQPKEQKAVADAVEKLKEAMISGDRAALTAIAADSLSYGHSGGKVENKSEFVEAIASGKSDFVTIDLSEQTISIVGNTAIVRHTLNATTNDGGKPGTVKLKLLLVFTKEKTGWKMLARQAVKLV</sequence>
<dbReference type="Gene3D" id="3.10.450.50">
    <property type="match status" value="1"/>
</dbReference>
<accession>A0ABW9ZWV1</accession>
<evidence type="ECO:0000256" key="1">
    <source>
        <dbReference type="SAM" id="SignalP"/>
    </source>
</evidence>
<gene>
    <name evidence="3" type="ORF">GWC95_16995</name>
</gene>
<dbReference type="EMBL" id="JAACJS010000015">
    <property type="protein sequence ID" value="NCI51629.1"/>
    <property type="molecule type" value="Genomic_DNA"/>
</dbReference>
<feature type="signal peptide" evidence="1">
    <location>
        <begin position="1"/>
        <end position="19"/>
    </location>
</feature>
<dbReference type="Pfam" id="PF14534">
    <property type="entry name" value="DUF4440"/>
    <property type="match status" value="1"/>
</dbReference>
<comment type="caution">
    <text evidence="3">The sequence shown here is derived from an EMBL/GenBank/DDBJ whole genome shotgun (WGS) entry which is preliminary data.</text>
</comment>
<evidence type="ECO:0000259" key="2">
    <source>
        <dbReference type="Pfam" id="PF14534"/>
    </source>
</evidence>
<dbReference type="SUPFAM" id="SSF54427">
    <property type="entry name" value="NTF2-like"/>
    <property type="match status" value="1"/>
</dbReference>
<feature type="chain" id="PRO_5045617581" evidence="1">
    <location>
        <begin position="20"/>
        <end position="142"/>
    </location>
</feature>
<reference evidence="3 4" key="1">
    <citation type="submission" date="2020-01" db="EMBL/GenBank/DDBJ databases">
        <title>Genome analysis.</title>
        <authorList>
            <person name="Wu S."/>
            <person name="Wang G."/>
        </authorList>
    </citation>
    <scope>NUCLEOTIDE SEQUENCE [LARGE SCALE GENOMIC DNA]</scope>
    <source>
        <strain evidence="3 4">SYL130</strain>
    </source>
</reference>